<keyword evidence="1" id="KW-1133">Transmembrane helix</keyword>
<evidence type="ECO:0000259" key="2">
    <source>
        <dbReference type="Pfam" id="PF04892"/>
    </source>
</evidence>
<name>A0ABS9KQ84_9BACT</name>
<reference evidence="3" key="1">
    <citation type="submission" date="2022-01" db="EMBL/GenBank/DDBJ databases">
        <authorList>
            <person name="Jo J.-H."/>
            <person name="Im W.-T."/>
        </authorList>
    </citation>
    <scope>NUCLEOTIDE SEQUENCE</scope>
    <source>
        <strain evidence="3">NA20</strain>
    </source>
</reference>
<proteinExistence type="predicted"/>
<gene>
    <name evidence="3" type="ORF">LZZ85_09285</name>
</gene>
<dbReference type="Pfam" id="PF04892">
    <property type="entry name" value="VanZ"/>
    <property type="match status" value="1"/>
</dbReference>
<dbReference type="Proteomes" id="UP001165367">
    <property type="component" value="Unassembled WGS sequence"/>
</dbReference>
<organism evidence="3 4">
    <name type="scientific">Terrimonas ginsenosidimutans</name>
    <dbReference type="NCBI Taxonomy" id="2908004"/>
    <lineage>
        <taxon>Bacteria</taxon>
        <taxon>Pseudomonadati</taxon>
        <taxon>Bacteroidota</taxon>
        <taxon>Chitinophagia</taxon>
        <taxon>Chitinophagales</taxon>
        <taxon>Chitinophagaceae</taxon>
        <taxon>Terrimonas</taxon>
    </lineage>
</organism>
<keyword evidence="1" id="KW-0472">Membrane</keyword>
<evidence type="ECO:0000256" key="1">
    <source>
        <dbReference type="SAM" id="Phobius"/>
    </source>
</evidence>
<keyword evidence="4" id="KW-1185">Reference proteome</keyword>
<keyword evidence="1" id="KW-0812">Transmembrane</keyword>
<dbReference type="InterPro" id="IPR006976">
    <property type="entry name" value="VanZ-like"/>
</dbReference>
<comment type="caution">
    <text evidence="3">The sequence shown here is derived from an EMBL/GenBank/DDBJ whole genome shotgun (WGS) entry which is preliminary data.</text>
</comment>
<feature type="transmembrane region" description="Helical" evidence="1">
    <location>
        <begin position="72"/>
        <end position="91"/>
    </location>
</feature>
<accession>A0ABS9KQ84</accession>
<feature type="transmembrane region" description="Helical" evidence="1">
    <location>
        <begin position="106"/>
        <end position="125"/>
    </location>
</feature>
<feature type="transmembrane region" description="Helical" evidence="1">
    <location>
        <begin position="7"/>
        <end position="30"/>
    </location>
</feature>
<dbReference type="RefSeq" id="WP_237870926.1">
    <property type="nucleotide sequence ID" value="NZ_JAKLTR010000005.1"/>
</dbReference>
<feature type="transmembrane region" description="Helical" evidence="1">
    <location>
        <begin position="42"/>
        <end position="60"/>
    </location>
</feature>
<dbReference type="PANTHER" id="PTHR28008:SF1">
    <property type="entry name" value="DOMAIN PROTEIN, PUTATIVE (AFU_ORTHOLOGUE AFUA_3G10980)-RELATED"/>
    <property type="match status" value="1"/>
</dbReference>
<dbReference type="NCBIfam" id="NF037970">
    <property type="entry name" value="vanZ_1"/>
    <property type="match status" value="1"/>
</dbReference>
<dbReference type="PANTHER" id="PTHR28008">
    <property type="entry name" value="DOMAIN PROTEIN, PUTATIVE (AFU_ORTHOLOGUE AFUA_3G10980)-RELATED"/>
    <property type="match status" value="1"/>
</dbReference>
<feature type="domain" description="VanZ-like" evidence="2">
    <location>
        <begin position="37"/>
        <end position="119"/>
    </location>
</feature>
<dbReference type="EMBL" id="JAKLTR010000005">
    <property type="protein sequence ID" value="MCG2614473.1"/>
    <property type="molecule type" value="Genomic_DNA"/>
</dbReference>
<evidence type="ECO:0000313" key="4">
    <source>
        <dbReference type="Proteomes" id="UP001165367"/>
    </source>
</evidence>
<sequence>MRFHYSVFAFIAWIIICTILMTLPGSSFPSKNWMSNIQLDKWVHIFLFGMMAVALCWAIYKNNHTRKTNNAIYFIIAGVICLIYGIAMEFVQKNYIPNRSFDTGDIIADAVGSLIGTGFSYYRYIKK</sequence>
<protein>
    <submittedName>
        <fullName evidence="3">VanZ family protein</fullName>
    </submittedName>
</protein>
<evidence type="ECO:0000313" key="3">
    <source>
        <dbReference type="EMBL" id="MCG2614473.1"/>
    </source>
</evidence>